<dbReference type="PaxDb" id="2903-EOD37721"/>
<dbReference type="PANTHER" id="PTHR47385">
    <property type="entry name" value="CALPONIN"/>
    <property type="match status" value="1"/>
</dbReference>
<dbReference type="SUPFAM" id="SSF47576">
    <property type="entry name" value="Calponin-homology domain, CH-domain"/>
    <property type="match status" value="1"/>
</dbReference>
<dbReference type="AlphaFoldDB" id="A0A0D3KPN6"/>
<dbReference type="GeneID" id="17282992"/>
<dbReference type="GO" id="GO:0051015">
    <property type="term" value="F:actin filament binding"/>
    <property type="evidence" value="ECO:0007669"/>
    <property type="project" value="TreeGrafter"/>
</dbReference>
<accession>A0A0D3KPN6</accession>
<dbReference type="PRINTS" id="PR00889">
    <property type="entry name" value="CALPONIN"/>
</dbReference>
<dbReference type="InterPro" id="IPR001997">
    <property type="entry name" value="Calponin/LIMCH1"/>
</dbReference>
<dbReference type="InterPro" id="IPR001715">
    <property type="entry name" value="CH_dom"/>
</dbReference>
<dbReference type="Gene3D" id="1.10.418.10">
    <property type="entry name" value="Calponin-like domain"/>
    <property type="match status" value="1"/>
</dbReference>
<reference evidence="4" key="1">
    <citation type="journal article" date="2013" name="Nature">
        <title>Pan genome of the phytoplankton Emiliania underpins its global distribution.</title>
        <authorList>
            <person name="Read B.A."/>
            <person name="Kegel J."/>
            <person name="Klute M.J."/>
            <person name="Kuo A."/>
            <person name="Lefebvre S.C."/>
            <person name="Maumus F."/>
            <person name="Mayer C."/>
            <person name="Miller J."/>
            <person name="Monier A."/>
            <person name="Salamov A."/>
            <person name="Young J."/>
            <person name="Aguilar M."/>
            <person name="Claverie J.M."/>
            <person name="Frickenhaus S."/>
            <person name="Gonzalez K."/>
            <person name="Herman E.K."/>
            <person name="Lin Y.C."/>
            <person name="Napier J."/>
            <person name="Ogata H."/>
            <person name="Sarno A.F."/>
            <person name="Shmutz J."/>
            <person name="Schroeder D."/>
            <person name="de Vargas C."/>
            <person name="Verret F."/>
            <person name="von Dassow P."/>
            <person name="Valentin K."/>
            <person name="Van de Peer Y."/>
            <person name="Wheeler G."/>
            <person name="Dacks J.B."/>
            <person name="Delwiche C.F."/>
            <person name="Dyhrman S.T."/>
            <person name="Glockner G."/>
            <person name="John U."/>
            <person name="Richards T."/>
            <person name="Worden A.Z."/>
            <person name="Zhang X."/>
            <person name="Grigoriev I.V."/>
            <person name="Allen A.E."/>
            <person name="Bidle K."/>
            <person name="Borodovsky M."/>
            <person name="Bowler C."/>
            <person name="Brownlee C."/>
            <person name="Cock J.M."/>
            <person name="Elias M."/>
            <person name="Gladyshev V.N."/>
            <person name="Groth M."/>
            <person name="Guda C."/>
            <person name="Hadaegh A."/>
            <person name="Iglesias-Rodriguez M.D."/>
            <person name="Jenkins J."/>
            <person name="Jones B.M."/>
            <person name="Lawson T."/>
            <person name="Leese F."/>
            <person name="Lindquist E."/>
            <person name="Lobanov A."/>
            <person name="Lomsadze A."/>
            <person name="Malik S.B."/>
            <person name="Marsh M.E."/>
            <person name="Mackinder L."/>
            <person name="Mock T."/>
            <person name="Mueller-Roeber B."/>
            <person name="Pagarete A."/>
            <person name="Parker M."/>
            <person name="Probert I."/>
            <person name="Quesneville H."/>
            <person name="Raines C."/>
            <person name="Rensing S.A."/>
            <person name="Riano-Pachon D.M."/>
            <person name="Richier S."/>
            <person name="Rokitta S."/>
            <person name="Shiraiwa Y."/>
            <person name="Soanes D.M."/>
            <person name="van der Giezen M."/>
            <person name="Wahlund T.M."/>
            <person name="Williams B."/>
            <person name="Wilson W."/>
            <person name="Wolfe G."/>
            <person name="Wurch L.L."/>
        </authorList>
    </citation>
    <scope>NUCLEOTIDE SEQUENCE</scope>
</reference>
<dbReference type="SMART" id="SM00033">
    <property type="entry name" value="CH"/>
    <property type="match status" value="1"/>
</dbReference>
<dbReference type="InterPro" id="IPR036872">
    <property type="entry name" value="CH_dom_sf"/>
</dbReference>
<dbReference type="EnsemblProtists" id="EOD37721">
    <property type="protein sequence ID" value="EOD37721"/>
    <property type="gene ID" value="EMIHUDRAFT_317568"/>
</dbReference>
<evidence type="ECO:0000313" key="3">
    <source>
        <dbReference type="EnsemblProtists" id="EOD37721"/>
    </source>
</evidence>
<dbReference type="InterPro" id="IPR003096">
    <property type="entry name" value="SM22_calponin"/>
</dbReference>
<dbReference type="GO" id="GO:0015629">
    <property type="term" value="C:actin cytoskeleton"/>
    <property type="evidence" value="ECO:0007669"/>
    <property type="project" value="TreeGrafter"/>
</dbReference>
<name>A0A0D3KPN6_EMIH1</name>
<proteinExistence type="predicted"/>
<protein>
    <recommendedName>
        <fullName evidence="2">Calponin-homology (CH) domain-containing protein</fullName>
    </recommendedName>
</protein>
<evidence type="ECO:0000256" key="1">
    <source>
        <dbReference type="SAM" id="MobiDB-lite"/>
    </source>
</evidence>
<dbReference type="HOGENOM" id="CLU_706841_0_0_1"/>
<dbReference type="GO" id="GO:0031032">
    <property type="term" value="P:actomyosin structure organization"/>
    <property type="evidence" value="ECO:0007669"/>
    <property type="project" value="InterPro"/>
</dbReference>
<dbReference type="PRINTS" id="PR00888">
    <property type="entry name" value="SM22CALPONIN"/>
</dbReference>
<dbReference type="Proteomes" id="UP000013827">
    <property type="component" value="Unassembled WGS sequence"/>
</dbReference>
<dbReference type="PROSITE" id="PS50021">
    <property type="entry name" value="CH"/>
    <property type="match status" value="1"/>
</dbReference>
<feature type="compositionally biased region" description="Polar residues" evidence="1">
    <location>
        <begin position="204"/>
        <end position="213"/>
    </location>
</feature>
<dbReference type="KEGG" id="ehx:EMIHUDRAFT_317568"/>
<reference evidence="3" key="2">
    <citation type="submission" date="2024-10" db="UniProtKB">
        <authorList>
            <consortium name="EnsemblProtists"/>
        </authorList>
    </citation>
    <scope>IDENTIFICATION</scope>
</reference>
<dbReference type="PANTHER" id="PTHR47385:SF14">
    <property type="entry name" value="TRANSGELIN"/>
    <property type="match status" value="1"/>
</dbReference>
<dbReference type="Pfam" id="PF00307">
    <property type="entry name" value="CH"/>
    <property type="match status" value="1"/>
</dbReference>
<keyword evidence="4" id="KW-1185">Reference proteome</keyword>
<dbReference type="eggNOG" id="KOG2046">
    <property type="taxonomic scope" value="Eukaryota"/>
</dbReference>
<sequence>MTDHHFMSTRVSTKPVSNAVHAGYDGAAKRDDGIPLYGMDKELADKAAAKFDPKMEREAREWIEAVTGEALEGTLQEALKSGVVLCALVNALKPGVCKKPSAMKMAFQQMENIAKYLEACSALGVPKHDLFQTVSLYENQDMMAVITNIHSLGRVSGKVPGYGGPTLGAKLADKSVRHFDEETLRKGRAEQTFLGKGSHGHASQAGTVDTSRNIGKMDKVRGIDGLGTDASVTAVGMGSHGHASQAGTFDTSRNIGKVDHVKGIGGLGGDGTTTAVGMGSHGHASQAGTFDTSRNIGKAGTFDTSRNIGKVDHVKGIGGLGGDGTTTAVGMGSHGHASQAGTFDTSRNIGKVDHVKGIGGLGTDGISQINLGSHGHATQEGMGKMHGTREIVHQTFGGAAAAAA</sequence>
<evidence type="ECO:0000259" key="2">
    <source>
        <dbReference type="PROSITE" id="PS50021"/>
    </source>
</evidence>
<evidence type="ECO:0000313" key="4">
    <source>
        <dbReference type="Proteomes" id="UP000013827"/>
    </source>
</evidence>
<feature type="region of interest" description="Disordered" evidence="1">
    <location>
        <begin position="194"/>
        <end position="213"/>
    </location>
</feature>
<dbReference type="InterPro" id="IPR050606">
    <property type="entry name" value="Calponin-like"/>
</dbReference>
<dbReference type="GO" id="GO:0007015">
    <property type="term" value="P:actin filament organization"/>
    <property type="evidence" value="ECO:0007669"/>
    <property type="project" value="TreeGrafter"/>
</dbReference>
<organism evidence="3 4">
    <name type="scientific">Emiliania huxleyi (strain CCMP1516)</name>
    <dbReference type="NCBI Taxonomy" id="280463"/>
    <lineage>
        <taxon>Eukaryota</taxon>
        <taxon>Haptista</taxon>
        <taxon>Haptophyta</taxon>
        <taxon>Prymnesiophyceae</taxon>
        <taxon>Isochrysidales</taxon>
        <taxon>Noelaerhabdaceae</taxon>
        <taxon>Emiliania</taxon>
    </lineage>
</organism>
<dbReference type="RefSeq" id="XP_005790150.1">
    <property type="nucleotide sequence ID" value="XM_005790093.1"/>
</dbReference>
<feature type="domain" description="Calponin-homology (CH)" evidence="2">
    <location>
        <begin position="53"/>
        <end position="157"/>
    </location>
</feature>
<dbReference type="STRING" id="2903.R1FPZ8"/>